<accession>A0ABV8FXV6</accession>
<dbReference type="SUPFAM" id="SSF55874">
    <property type="entry name" value="ATPase domain of HSP90 chaperone/DNA topoisomerase II/histidine kinase"/>
    <property type="match status" value="1"/>
</dbReference>
<dbReference type="InterPro" id="IPR036890">
    <property type="entry name" value="HATPase_C_sf"/>
</dbReference>
<dbReference type="EMBL" id="JBHSBH010000015">
    <property type="protein sequence ID" value="MFC3999597.1"/>
    <property type="molecule type" value="Genomic_DNA"/>
</dbReference>
<gene>
    <name evidence="4" type="ORF">ACFOVU_27030</name>
</gene>
<reference evidence="5" key="1">
    <citation type="journal article" date="2019" name="Int. J. Syst. Evol. Microbiol.">
        <title>The Global Catalogue of Microorganisms (GCM) 10K type strain sequencing project: providing services to taxonomists for standard genome sequencing and annotation.</title>
        <authorList>
            <consortium name="The Broad Institute Genomics Platform"/>
            <consortium name="The Broad Institute Genome Sequencing Center for Infectious Disease"/>
            <person name="Wu L."/>
            <person name="Ma J."/>
        </authorList>
    </citation>
    <scope>NUCLEOTIDE SEQUENCE [LARGE SCALE GENOMIC DNA]</scope>
    <source>
        <strain evidence="5">TBRC 1826</strain>
    </source>
</reference>
<sequence length="148" mass="16328">MLRARRDMAPWRKTDHHGQLHVIPGRPESAAEARRLLVYGLGPRHPYLYNAQLVASELVTNAARHSRSGLWGGEIGLYIEAMEGGAARVEVIDNGPLLHRPSRPVVRRPDHGGEGGRGLALVGAFADAWGTRRNPNGYTTVWARWRAA</sequence>
<dbReference type="PANTHER" id="PTHR35526">
    <property type="entry name" value="ANTI-SIGMA-F FACTOR RSBW-RELATED"/>
    <property type="match status" value="1"/>
</dbReference>
<dbReference type="CDD" id="cd16936">
    <property type="entry name" value="HATPase_RsbW-like"/>
    <property type="match status" value="1"/>
</dbReference>
<evidence type="ECO:0000313" key="5">
    <source>
        <dbReference type="Proteomes" id="UP001595847"/>
    </source>
</evidence>
<dbReference type="InterPro" id="IPR003594">
    <property type="entry name" value="HATPase_dom"/>
</dbReference>
<dbReference type="GO" id="GO:0005524">
    <property type="term" value="F:ATP binding"/>
    <property type="evidence" value="ECO:0007669"/>
    <property type="project" value="UniProtKB-KW"/>
</dbReference>
<dbReference type="Gene3D" id="3.30.565.10">
    <property type="entry name" value="Histidine kinase-like ATPase, C-terminal domain"/>
    <property type="match status" value="1"/>
</dbReference>
<evidence type="ECO:0000256" key="1">
    <source>
        <dbReference type="ARBA" id="ARBA00022527"/>
    </source>
</evidence>
<keyword evidence="1" id="KW-0723">Serine/threonine-protein kinase</keyword>
<keyword evidence="4" id="KW-0067">ATP-binding</keyword>
<feature type="compositionally biased region" description="Basic and acidic residues" evidence="2">
    <location>
        <begin position="1"/>
        <end position="18"/>
    </location>
</feature>
<feature type="region of interest" description="Disordered" evidence="2">
    <location>
        <begin position="1"/>
        <end position="26"/>
    </location>
</feature>
<comment type="caution">
    <text evidence="4">The sequence shown here is derived from an EMBL/GenBank/DDBJ whole genome shotgun (WGS) entry which is preliminary data.</text>
</comment>
<dbReference type="RefSeq" id="WP_378538234.1">
    <property type="nucleotide sequence ID" value="NZ_JBHSBH010000015.1"/>
</dbReference>
<dbReference type="PANTHER" id="PTHR35526:SF3">
    <property type="entry name" value="ANTI-SIGMA-F FACTOR RSBW"/>
    <property type="match status" value="1"/>
</dbReference>
<protein>
    <submittedName>
        <fullName evidence="4">ATP-binding protein</fullName>
    </submittedName>
</protein>
<keyword evidence="4" id="KW-0547">Nucleotide-binding</keyword>
<keyword evidence="1" id="KW-0808">Transferase</keyword>
<dbReference type="Pfam" id="PF13581">
    <property type="entry name" value="HATPase_c_2"/>
    <property type="match status" value="1"/>
</dbReference>
<keyword evidence="5" id="KW-1185">Reference proteome</keyword>
<evidence type="ECO:0000259" key="3">
    <source>
        <dbReference type="Pfam" id="PF13581"/>
    </source>
</evidence>
<evidence type="ECO:0000313" key="4">
    <source>
        <dbReference type="EMBL" id="MFC3999597.1"/>
    </source>
</evidence>
<keyword evidence="1" id="KW-0418">Kinase</keyword>
<organism evidence="4 5">
    <name type="scientific">Nocardiopsis sediminis</name>
    <dbReference type="NCBI Taxonomy" id="1778267"/>
    <lineage>
        <taxon>Bacteria</taxon>
        <taxon>Bacillati</taxon>
        <taxon>Actinomycetota</taxon>
        <taxon>Actinomycetes</taxon>
        <taxon>Streptosporangiales</taxon>
        <taxon>Nocardiopsidaceae</taxon>
        <taxon>Nocardiopsis</taxon>
    </lineage>
</organism>
<evidence type="ECO:0000256" key="2">
    <source>
        <dbReference type="SAM" id="MobiDB-lite"/>
    </source>
</evidence>
<feature type="domain" description="Histidine kinase/HSP90-like ATPase" evidence="3">
    <location>
        <begin position="42"/>
        <end position="145"/>
    </location>
</feature>
<name>A0ABV8FXV6_9ACTN</name>
<dbReference type="InterPro" id="IPR050267">
    <property type="entry name" value="Anti-sigma-factor_SerPK"/>
</dbReference>
<dbReference type="Proteomes" id="UP001595847">
    <property type="component" value="Unassembled WGS sequence"/>
</dbReference>
<proteinExistence type="predicted"/>